<evidence type="ECO:0000313" key="4">
    <source>
        <dbReference type="Proteomes" id="UP000886595"/>
    </source>
</evidence>
<keyword evidence="4" id="KW-1185">Reference proteome</keyword>
<reference evidence="3 4" key="1">
    <citation type="submission" date="2020-02" db="EMBL/GenBank/DDBJ databases">
        <authorList>
            <person name="Ma Q."/>
            <person name="Huang Y."/>
            <person name="Song X."/>
            <person name="Pei D."/>
        </authorList>
    </citation>
    <scope>NUCLEOTIDE SEQUENCE [LARGE SCALE GENOMIC DNA]</scope>
    <source>
        <strain evidence="3">Sxm20200214</strain>
        <tissue evidence="3">Leaf</tissue>
    </source>
</reference>
<dbReference type="PANTHER" id="PTHR48449:SF1">
    <property type="entry name" value="DUF1985 DOMAIN-CONTAINING PROTEIN"/>
    <property type="match status" value="1"/>
</dbReference>
<dbReference type="EMBL" id="JAAMPC010000006">
    <property type="protein sequence ID" value="KAG2308432.1"/>
    <property type="molecule type" value="Genomic_DNA"/>
</dbReference>
<evidence type="ECO:0000313" key="3">
    <source>
        <dbReference type="EMBL" id="KAG2308432.1"/>
    </source>
</evidence>
<feature type="compositionally biased region" description="Basic residues" evidence="1">
    <location>
        <begin position="672"/>
        <end position="682"/>
    </location>
</feature>
<dbReference type="SMART" id="SM00743">
    <property type="entry name" value="Agenet"/>
    <property type="match status" value="1"/>
</dbReference>
<feature type="compositionally biased region" description="Basic residues" evidence="1">
    <location>
        <begin position="581"/>
        <end position="590"/>
    </location>
</feature>
<protein>
    <recommendedName>
        <fullName evidence="2">Agenet domain-containing protein</fullName>
    </recommendedName>
</protein>
<name>A0A8X7VBS4_BRACI</name>
<dbReference type="Pfam" id="PF09331">
    <property type="entry name" value="DUF1985"/>
    <property type="match status" value="1"/>
</dbReference>
<comment type="caution">
    <text evidence="3">The sequence shown here is derived from an EMBL/GenBank/DDBJ whole genome shotgun (WGS) entry which is preliminary data.</text>
</comment>
<evidence type="ECO:0000259" key="2">
    <source>
        <dbReference type="SMART" id="SM00743"/>
    </source>
</evidence>
<feature type="compositionally biased region" description="Basic and acidic residues" evidence="1">
    <location>
        <begin position="591"/>
        <end position="603"/>
    </location>
</feature>
<feature type="compositionally biased region" description="Basic and acidic residues" evidence="1">
    <location>
        <begin position="489"/>
        <end position="508"/>
    </location>
</feature>
<feature type="compositionally biased region" description="Acidic residues" evidence="1">
    <location>
        <begin position="475"/>
        <end position="488"/>
    </location>
</feature>
<dbReference type="Proteomes" id="UP000886595">
    <property type="component" value="Unassembled WGS sequence"/>
</dbReference>
<dbReference type="PANTHER" id="PTHR48449">
    <property type="entry name" value="DUF1985 DOMAIN-CONTAINING PROTEIN"/>
    <property type="match status" value="1"/>
</dbReference>
<feature type="compositionally biased region" description="Acidic residues" evidence="1">
    <location>
        <begin position="561"/>
        <end position="571"/>
    </location>
</feature>
<sequence length="705" mass="80709">MGSEVLGLELSSSKIRRSERGKASGKETDGSFLVYFDHPPDILKFDKTQLRPHHHWTGFTWQKKKDKEVSKDMFSTGKLVEMTRTAEYELQNIVEVFVGYGWRKGVVKEIHIDNHYKVCFEDTKEEAVFKNSDIRRFMEWQNNVWIEAHMVLSRERMSTSADKIVLPKRVFEPGSEKGVLDRVNKHCTLKYVAIKDLWFSFGEQVMRFSLREFHLATGLPCLVGEEEKEEEASATKKKKKDPWMWKNHTVKSLVELFVKNSEEFTANQKLRLGATILVGSILIANNPVNKIPVERLLRAINFKEFCKYPWGNETYDALRAAVEKITIVDLVKEQYRISGFIYAIQLWALSSVDQLGSFFGDEDEETQFPLCLHWIRTKSPTMDEVVVKCILGDPELHSNLVEDVDTEQDWHSGSVNIAVAEAEIEENNYGPGTDATDKEKIEFLTKQLEIYKERVEQLEDLLGIRRETEKKKTQDEEEQLVDNDAEDGEKERETSKDKERNTDEKTVNDDTVVDEDSKADEPNQGAGASTSKSKKQKIQTRDVSADDVIGGVLEDLNLKEQEEEEQVDDEAEKPVQVEQKKRGRPGGRKNKTNDEAEKPEKGGKNKPGRKGKTNEEKKQQVEADDEAKKAEKDEKKKPRRPAERKGKTNEEKKQQVEADDEAEKPEQVEKRKLGRPAGRKRAVAGTSISEKQKAQAGKDSTDDPE</sequence>
<dbReference type="InterPro" id="IPR015410">
    <property type="entry name" value="DUF1985"/>
</dbReference>
<feature type="domain" description="Agenet" evidence="2">
    <location>
        <begin position="86"/>
        <end position="142"/>
    </location>
</feature>
<organism evidence="3 4">
    <name type="scientific">Brassica carinata</name>
    <name type="common">Ethiopian mustard</name>
    <name type="synonym">Abyssinian cabbage</name>
    <dbReference type="NCBI Taxonomy" id="52824"/>
    <lineage>
        <taxon>Eukaryota</taxon>
        <taxon>Viridiplantae</taxon>
        <taxon>Streptophyta</taxon>
        <taxon>Embryophyta</taxon>
        <taxon>Tracheophyta</taxon>
        <taxon>Spermatophyta</taxon>
        <taxon>Magnoliopsida</taxon>
        <taxon>eudicotyledons</taxon>
        <taxon>Gunneridae</taxon>
        <taxon>Pentapetalae</taxon>
        <taxon>rosids</taxon>
        <taxon>malvids</taxon>
        <taxon>Brassicales</taxon>
        <taxon>Brassicaceae</taxon>
        <taxon>Brassiceae</taxon>
        <taxon>Brassica</taxon>
    </lineage>
</organism>
<evidence type="ECO:0000256" key="1">
    <source>
        <dbReference type="SAM" id="MobiDB-lite"/>
    </source>
</evidence>
<feature type="compositionally biased region" description="Basic and acidic residues" evidence="1">
    <location>
        <begin position="612"/>
        <end position="656"/>
    </location>
</feature>
<dbReference type="OrthoDB" id="2020707at2759"/>
<feature type="region of interest" description="Disordered" evidence="1">
    <location>
        <begin position="469"/>
        <end position="705"/>
    </location>
</feature>
<proteinExistence type="predicted"/>
<dbReference type="InterPro" id="IPR014002">
    <property type="entry name" value="Agenet_dom_plant"/>
</dbReference>
<accession>A0A8X7VBS4</accession>
<dbReference type="AlphaFoldDB" id="A0A8X7VBS4"/>
<gene>
    <name evidence="3" type="ORF">Bca52824_028180</name>
</gene>
<dbReference type="CDD" id="cd20406">
    <property type="entry name" value="Tudor_Agenet_AtDUF_rpt2_4"/>
    <property type="match status" value="1"/>
</dbReference>